<reference evidence="1 2" key="1">
    <citation type="submission" date="2016-10" db="EMBL/GenBank/DDBJ databases">
        <authorList>
            <person name="de Groot N.N."/>
        </authorList>
    </citation>
    <scope>NUCLEOTIDE SEQUENCE [LARGE SCALE GENOMIC DNA]</scope>
    <source>
        <strain evidence="1 2">CGMCC 1.5070</strain>
    </source>
</reference>
<keyword evidence="2" id="KW-1185">Reference proteome</keyword>
<dbReference type="STRING" id="474960.SAMN05216180_1044"/>
<organism evidence="1 2">
    <name type="scientific">Hydrogenoanaerobacterium saccharovorans</name>
    <dbReference type="NCBI Taxonomy" id="474960"/>
    <lineage>
        <taxon>Bacteria</taxon>
        <taxon>Bacillati</taxon>
        <taxon>Bacillota</taxon>
        <taxon>Clostridia</taxon>
        <taxon>Eubacteriales</taxon>
        <taxon>Oscillospiraceae</taxon>
        <taxon>Hydrogenoanaerobacterium</taxon>
    </lineage>
</organism>
<name>A0A1H8A3A6_9FIRM</name>
<accession>A0A1H8A3A6</accession>
<proteinExistence type="predicted"/>
<dbReference type="RefSeq" id="WP_092752323.1">
    <property type="nucleotide sequence ID" value="NZ_FOCG01000001.1"/>
</dbReference>
<gene>
    <name evidence="1" type="ORF">SAMN05216180_1044</name>
</gene>
<protein>
    <submittedName>
        <fullName evidence="1">Uncharacterized protein</fullName>
    </submittedName>
</protein>
<dbReference type="Proteomes" id="UP000199158">
    <property type="component" value="Unassembled WGS sequence"/>
</dbReference>
<evidence type="ECO:0000313" key="2">
    <source>
        <dbReference type="Proteomes" id="UP000199158"/>
    </source>
</evidence>
<evidence type="ECO:0000313" key="1">
    <source>
        <dbReference type="EMBL" id="SEM64394.1"/>
    </source>
</evidence>
<dbReference type="AlphaFoldDB" id="A0A1H8A3A6"/>
<dbReference type="EMBL" id="FOCG01000001">
    <property type="protein sequence ID" value="SEM64394.1"/>
    <property type="molecule type" value="Genomic_DNA"/>
</dbReference>
<sequence length="80" mass="9291">MTKEDKPILQTTAKTRRAGKPYVAEKFKRELCRAVQKLSLPECKSLPNEVQMLIKLPNTTIRETLVRTNRGWMTEKDAME</sequence>